<dbReference type="GO" id="GO:0003676">
    <property type="term" value="F:nucleic acid binding"/>
    <property type="evidence" value="ECO:0007669"/>
    <property type="project" value="InterPro"/>
</dbReference>
<dbReference type="SUPFAM" id="SSF53098">
    <property type="entry name" value="Ribonuclease H-like"/>
    <property type="match status" value="1"/>
</dbReference>
<comment type="caution">
    <text evidence="2">The sequence shown here is derived from an EMBL/GenBank/DDBJ whole genome shotgun (WGS) entry which is preliminary data.</text>
</comment>
<dbReference type="Pfam" id="PF13456">
    <property type="entry name" value="RVT_3"/>
    <property type="match status" value="1"/>
</dbReference>
<dbReference type="InterPro" id="IPR012337">
    <property type="entry name" value="RNaseH-like_sf"/>
</dbReference>
<feature type="domain" description="RNase H type-1" evidence="1">
    <location>
        <begin position="1"/>
        <end position="105"/>
    </location>
</feature>
<keyword evidence="3" id="KW-1185">Reference proteome</keyword>
<dbReference type="PROSITE" id="PS50879">
    <property type="entry name" value="RNASE_H_1"/>
    <property type="match status" value="1"/>
</dbReference>
<dbReference type="InterPro" id="IPR044730">
    <property type="entry name" value="RNase_H-like_dom_plant"/>
</dbReference>
<dbReference type="PANTHER" id="PTHR47723">
    <property type="entry name" value="OS05G0353850 PROTEIN"/>
    <property type="match status" value="1"/>
</dbReference>
<gene>
    <name evidence="2" type="ORF">QJS10_CPB13g00003</name>
</gene>
<dbReference type="InterPro" id="IPR053151">
    <property type="entry name" value="RNase_H-like"/>
</dbReference>
<dbReference type="Proteomes" id="UP001180020">
    <property type="component" value="Unassembled WGS sequence"/>
</dbReference>
<name>A0AAV9DFC1_ACOCL</name>
<organism evidence="2 3">
    <name type="scientific">Acorus calamus</name>
    <name type="common">Sweet flag</name>
    <dbReference type="NCBI Taxonomy" id="4465"/>
    <lineage>
        <taxon>Eukaryota</taxon>
        <taxon>Viridiplantae</taxon>
        <taxon>Streptophyta</taxon>
        <taxon>Embryophyta</taxon>
        <taxon>Tracheophyta</taxon>
        <taxon>Spermatophyta</taxon>
        <taxon>Magnoliopsida</taxon>
        <taxon>Liliopsida</taxon>
        <taxon>Acoraceae</taxon>
        <taxon>Acorus</taxon>
    </lineage>
</organism>
<evidence type="ECO:0000313" key="3">
    <source>
        <dbReference type="Proteomes" id="UP001180020"/>
    </source>
</evidence>
<evidence type="ECO:0000259" key="1">
    <source>
        <dbReference type="PROSITE" id="PS50879"/>
    </source>
</evidence>
<proteinExistence type="predicted"/>
<dbReference type="CDD" id="cd06222">
    <property type="entry name" value="RNase_H_like"/>
    <property type="match status" value="1"/>
</dbReference>
<dbReference type="AlphaFoldDB" id="A0AAV9DFC1"/>
<sequence>MANFLLGFSCNTKRATNTFAEFYALYHGLSIWIELHSPPSQPVWIESDSPIVVNTILGKAKPSHCISPYVLHILKLLRSLPSWKISHIYREGNRAADSLANLGITTNPETMWQSPPPSIVSLLNDDINEVPQFRPTLPIEQKTHYSQVQQLPTSSPFQQQA</sequence>
<dbReference type="EMBL" id="JAUJYO010000013">
    <property type="protein sequence ID" value="KAK1300057.1"/>
    <property type="molecule type" value="Genomic_DNA"/>
</dbReference>
<dbReference type="PANTHER" id="PTHR47723:SF19">
    <property type="entry name" value="POLYNUCLEOTIDYL TRANSFERASE, RIBONUCLEASE H-LIKE SUPERFAMILY PROTEIN"/>
    <property type="match status" value="1"/>
</dbReference>
<dbReference type="GO" id="GO:0004523">
    <property type="term" value="F:RNA-DNA hybrid ribonuclease activity"/>
    <property type="evidence" value="ECO:0007669"/>
    <property type="project" value="InterPro"/>
</dbReference>
<evidence type="ECO:0000313" key="2">
    <source>
        <dbReference type="EMBL" id="KAK1300057.1"/>
    </source>
</evidence>
<accession>A0AAV9DFC1</accession>
<dbReference type="Gene3D" id="3.30.420.10">
    <property type="entry name" value="Ribonuclease H-like superfamily/Ribonuclease H"/>
    <property type="match status" value="1"/>
</dbReference>
<dbReference type="InterPro" id="IPR002156">
    <property type="entry name" value="RNaseH_domain"/>
</dbReference>
<reference evidence="2" key="2">
    <citation type="submission" date="2023-06" db="EMBL/GenBank/DDBJ databases">
        <authorList>
            <person name="Ma L."/>
            <person name="Liu K.-W."/>
            <person name="Li Z."/>
            <person name="Hsiao Y.-Y."/>
            <person name="Qi Y."/>
            <person name="Fu T."/>
            <person name="Tang G."/>
            <person name="Zhang D."/>
            <person name="Sun W.-H."/>
            <person name="Liu D.-K."/>
            <person name="Li Y."/>
            <person name="Chen G.-Z."/>
            <person name="Liu X.-D."/>
            <person name="Liao X.-Y."/>
            <person name="Jiang Y.-T."/>
            <person name="Yu X."/>
            <person name="Hao Y."/>
            <person name="Huang J."/>
            <person name="Zhao X.-W."/>
            <person name="Ke S."/>
            <person name="Chen Y.-Y."/>
            <person name="Wu W.-L."/>
            <person name="Hsu J.-L."/>
            <person name="Lin Y.-F."/>
            <person name="Huang M.-D."/>
            <person name="Li C.-Y."/>
            <person name="Huang L."/>
            <person name="Wang Z.-W."/>
            <person name="Zhao X."/>
            <person name="Zhong W.-Y."/>
            <person name="Peng D.-H."/>
            <person name="Ahmad S."/>
            <person name="Lan S."/>
            <person name="Zhang J.-S."/>
            <person name="Tsai W.-C."/>
            <person name="Van De Peer Y."/>
            <person name="Liu Z.-J."/>
        </authorList>
    </citation>
    <scope>NUCLEOTIDE SEQUENCE</scope>
    <source>
        <strain evidence="2">CP</strain>
        <tissue evidence="2">Leaves</tissue>
    </source>
</reference>
<dbReference type="InterPro" id="IPR036397">
    <property type="entry name" value="RNaseH_sf"/>
</dbReference>
<protein>
    <recommendedName>
        <fullName evidence="1">RNase H type-1 domain-containing protein</fullName>
    </recommendedName>
</protein>
<reference evidence="2" key="1">
    <citation type="journal article" date="2023" name="Nat. Commun.">
        <title>Diploid and tetraploid genomes of Acorus and the evolution of monocots.</title>
        <authorList>
            <person name="Ma L."/>
            <person name="Liu K.W."/>
            <person name="Li Z."/>
            <person name="Hsiao Y.Y."/>
            <person name="Qi Y."/>
            <person name="Fu T."/>
            <person name="Tang G.D."/>
            <person name="Zhang D."/>
            <person name="Sun W.H."/>
            <person name="Liu D.K."/>
            <person name="Li Y."/>
            <person name="Chen G.Z."/>
            <person name="Liu X.D."/>
            <person name="Liao X.Y."/>
            <person name="Jiang Y.T."/>
            <person name="Yu X."/>
            <person name="Hao Y."/>
            <person name="Huang J."/>
            <person name="Zhao X.W."/>
            <person name="Ke S."/>
            <person name="Chen Y.Y."/>
            <person name="Wu W.L."/>
            <person name="Hsu J.L."/>
            <person name="Lin Y.F."/>
            <person name="Huang M.D."/>
            <person name="Li C.Y."/>
            <person name="Huang L."/>
            <person name="Wang Z.W."/>
            <person name="Zhao X."/>
            <person name="Zhong W.Y."/>
            <person name="Peng D.H."/>
            <person name="Ahmad S."/>
            <person name="Lan S."/>
            <person name="Zhang J.S."/>
            <person name="Tsai W.C."/>
            <person name="Van de Peer Y."/>
            <person name="Liu Z.J."/>
        </authorList>
    </citation>
    <scope>NUCLEOTIDE SEQUENCE</scope>
    <source>
        <strain evidence="2">CP</strain>
    </source>
</reference>